<dbReference type="PANTHER" id="PTHR46390">
    <property type="entry name" value="MANNOSE-1-PHOSPHATE GUANYLYLTRANSFERASE"/>
    <property type="match status" value="1"/>
</dbReference>
<name>A0A2H1YG14_9FLAO</name>
<dbReference type="RefSeq" id="WP_101916864.1">
    <property type="nucleotide sequence ID" value="NZ_OENF01000012.1"/>
</dbReference>
<accession>A0A2H1YG14</accession>
<dbReference type="GO" id="GO:0009298">
    <property type="term" value="P:GDP-mannose biosynthetic process"/>
    <property type="evidence" value="ECO:0007669"/>
    <property type="project" value="TreeGrafter"/>
</dbReference>
<dbReference type="InterPro" id="IPR051161">
    <property type="entry name" value="Mannose-6P_isomerase_type2"/>
</dbReference>
<dbReference type="InterPro" id="IPR029044">
    <property type="entry name" value="Nucleotide-diphossugar_trans"/>
</dbReference>
<dbReference type="GO" id="GO:0005525">
    <property type="term" value="F:GTP binding"/>
    <property type="evidence" value="ECO:0007669"/>
    <property type="project" value="UniProtKB-KW"/>
</dbReference>
<feature type="domain" description="Nucleotidyl transferase" evidence="8">
    <location>
        <begin position="7"/>
        <end position="301"/>
    </location>
</feature>
<evidence type="ECO:0000256" key="3">
    <source>
        <dbReference type="ARBA" id="ARBA00022679"/>
    </source>
</evidence>
<evidence type="ECO:0000256" key="4">
    <source>
        <dbReference type="ARBA" id="ARBA00022695"/>
    </source>
</evidence>
<keyword evidence="5" id="KW-0547">Nucleotide-binding</keyword>
<comment type="catalytic activity">
    <reaction evidence="7">
        <text>alpha-D-mannose 1-phosphate + GTP + H(+) = GDP-alpha-D-mannose + diphosphate</text>
        <dbReference type="Rhea" id="RHEA:15229"/>
        <dbReference type="ChEBI" id="CHEBI:15378"/>
        <dbReference type="ChEBI" id="CHEBI:33019"/>
        <dbReference type="ChEBI" id="CHEBI:37565"/>
        <dbReference type="ChEBI" id="CHEBI:57527"/>
        <dbReference type="ChEBI" id="CHEBI:58409"/>
        <dbReference type="EC" id="2.7.7.13"/>
    </reaction>
</comment>
<dbReference type="CDD" id="cd02509">
    <property type="entry name" value="GDP-M1P_Guanylyltransferase"/>
    <property type="match status" value="1"/>
</dbReference>
<evidence type="ECO:0000256" key="7">
    <source>
        <dbReference type="ARBA" id="ARBA00047343"/>
    </source>
</evidence>
<gene>
    <name evidence="9" type="ORF">TNO020_20046</name>
</gene>
<keyword evidence="10" id="KW-1185">Reference proteome</keyword>
<keyword evidence="3 9" id="KW-0808">Transferase</keyword>
<dbReference type="PANTHER" id="PTHR46390:SF1">
    <property type="entry name" value="MANNOSE-1-PHOSPHATE GUANYLYLTRANSFERASE"/>
    <property type="match status" value="1"/>
</dbReference>
<dbReference type="AlphaFoldDB" id="A0A2H1YG14"/>
<evidence type="ECO:0000256" key="2">
    <source>
        <dbReference type="ARBA" id="ARBA00012387"/>
    </source>
</evidence>
<evidence type="ECO:0000259" key="8">
    <source>
        <dbReference type="Pfam" id="PF00483"/>
    </source>
</evidence>
<proteinExistence type="inferred from homology"/>
<comment type="similarity">
    <text evidence="1">Belongs to the mannose-6-phosphate isomerase type 2 family.</text>
</comment>
<keyword evidence="4 9" id="KW-0548">Nucleotidyltransferase</keyword>
<evidence type="ECO:0000256" key="1">
    <source>
        <dbReference type="ARBA" id="ARBA00006115"/>
    </source>
</evidence>
<dbReference type="GO" id="GO:0004475">
    <property type="term" value="F:mannose-1-phosphate guanylyltransferase (GTP) activity"/>
    <property type="evidence" value="ECO:0007669"/>
    <property type="project" value="UniProtKB-EC"/>
</dbReference>
<sequence length="367" mass="41772">MNTNYYAVIMAGGVGTRFWPVSTQEYPKQFHDMLGTGESLIQRTFHRINQLIPSENIFISTNERYENLVLKQLPEISKKQLLLEPVMRNTAPCILYASLKIKAINPDAVLLIAPSDHWIENETEFLKNLNTAFKIAENNAVLMTLGIQPDTPNTGYGYIKFEENKTNFSDVSNTSDSSAVKKVIKFTEKPALETAKEFFKSGDYLWNAGIFVTSAKSILNAFRKYAPEMLLILTPKNENIIYNTEKESEFIENNYPKCENISIDYAIMERAENMYILSINVGWNDLGTWGSLYQKLTKDTQQNAVVGAKAIFKDANGNMIRTENGKKIIIQGLHNFIIVEKEDVILICPRKDEQDIKQISATAKEYF</sequence>
<dbReference type="InterPro" id="IPR049577">
    <property type="entry name" value="GMPP_N"/>
</dbReference>
<dbReference type="EMBL" id="OENF01000012">
    <property type="protein sequence ID" value="SOS74370.1"/>
    <property type="molecule type" value="Genomic_DNA"/>
</dbReference>
<dbReference type="Gene3D" id="3.90.550.10">
    <property type="entry name" value="Spore Coat Polysaccharide Biosynthesis Protein SpsA, Chain A"/>
    <property type="match status" value="1"/>
</dbReference>
<evidence type="ECO:0000256" key="6">
    <source>
        <dbReference type="ARBA" id="ARBA00023134"/>
    </source>
</evidence>
<dbReference type="InterPro" id="IPR005835">
    <property type="entry name" value="NTP_transferase_dom"/>
</dbReference>
<dbReference type="OrthoDB" id="9806359at2"/>
<evidence type="ECO:0000256" key="5">
    <source>
        <dbReference type="ARBA" id="ARBA00022741"/>
    </source>
</evidence>
<dbReference type="SUPFAM" id="SSF159283">
    <property type="entry name" value="Guanosine diphospho-D-mannose pyrophosphorylase/mannose-6-phosphate isomerase linker domain"/>
    <property type="match status" value="1"/>
</dbReference>
<dbReference type="FunFam" id="3.90.550.10:FF:000046">
    <property type="entry name" value="Mannose-1-phosphate guanylyltransferase (GDP)"/>
    <property type="match status" value="1"/>
</dbReference>
<reference evidence="10" key="1">
    <citation type="submission" date="2017-11" db="EMBL/GenBank/DDBJ databases">
        <authorList>
            <person name="Duchaud E."/>
        </authorList>
    </citation>
    <scope>NUCLEOTIDE SEQUENCE [LARGE SCALE GENOMIC DNA]</scope>
    <source>
        <strain evidence="10">Tenacibaculum sp. TNO020</strain>
    </source>
</reference>
<organism evidence="9 10">
    <name type="scientific">Tenacibaculum piscium</name>
    <dbReference type="NCBI Taxonomy" id="1458515"/>
    <lineage>
        <taxon>Bacteria</taxon>
        <taxon>Pseudomonadati</taxon>
        <taxon>Bacteroidota</taxon>
        <taxon>Flavobacteriia</taxon>
        <taxon>Flavobacteriales</taxon>
        <taxon>Flavobacteriaceae</taxon>
        <taxon>Tenacibaculum</taxon>
    </lineage>
</organism>
<dbReference type="SUPFAM" id="SSF53448">
    <property type="entry name" value="Nucleotide-diphospho-sugar transferases"/>
    <property type="match status" value="1"/>
</dbReference>
<evidence type="ECO:0000313" key="9">
    <source>
        <dbReference type="EMBL" id="SOS74370.1"/>
    </source>
</evidence>
<protein>
    <recommendedName>
        <fullName evidence="2">mannose-1-phosphate guanylyltransferase</fullName>
        <ecNumber evidence="2">2.7.7.13</ecNumber>
    </recommendedName>
</protein>
<evidence type="ECO:0000313" key="10">
    <source>
        <dbReference type="Proteomes" id="UP000234211"/>
    </source>
</evidence>
<dbReference type="EC" id="2.7.7.13" evidence="2"/>
<keyword evidence="6" id="KW-0342">GTP-binding</keyword>
<dbReference type="Proteomes" id="UP000234211">
    <property type="component" value="Unassembled WGS sequence"/>
</dbReference>
<dbReference type="Pfam" id="PF00483">
    <property type="entry name" value="NTP_transferase"/>
    <property type="match status" value="1"/>
</dbReference>